<organism evidence="3 4">
    <name type="scientific">Marinilabilia salmonicolor</name>
    <dbReference type="NCBI Taxonomy" id="989"/>
    <lineage>
        <taxon>Bacteria</taxon>
        <taxon>Pseudomonadati</taxon>
        <taxon>Bacteroidota</taxon>
        <taxon>Bacteroidia</taxon>
        <taxon>Marinilabiliales</taxon>
        <taxon>Marinilabiliaceae</taxon>
        <taxon>Marinilabilia</taxon>
    </lineage>
</organism>
<keyword evidence="3" id="KW-0449">Lipoprotein</keyword>
<dbReference type="AlphaFoldDB" id="A0A368ULZ0"/>
<dbReference type="EMBL" id="QPIZ01000025">
    <property type="protein sequence ID" value="RCW29818.1"/>
    <property type="molecule type" value="Genomic_DNA"/>
</dbReference>
<dbReference type="Proteomes" id="UP000252733">
    <property type="component" value="Unassembled WGS sequence"/>
</dbReference>
<reference evidence="3 4" key="1">
    <citation type="submission" date="2018-07" db="EMBL/GenBank/DDBJ databases">
        <title>Freshwater and sediment microbial communities from various areas in North America, analyzing microbe dynamics in response to fracking.</title>
        <authorList>
            <person name="Lamendella R."/>
        </authorList>
    </citation>
    <scope>NUCLEOTIDE SEQUENCE [LARGE SCALE GENOMIC DNA]</scope>
    <source>
        <strain evidence="3 4">160A</strain>
    </source>
</reference>
<comment type="caution">
    <text evidence="3">The sequence shown here is derived from an EMBL/GenBank/DDBJ whole genome shotgun (WGS) entry which is preliminary data.</text>
</comment>
<feature type="domain" description="Uncharacterized protein TP-0789" evidence="2">
    <location>
        <begin position="74"/>
        <end position="256"/>
    </location>
</feature>
<sequence length="258" mass="30539">MNTQKKNNRRKTLLLFSLAILPIFAVQAQNPTAKEIVEKADNLLRGKSSYAEMEMQIIRPSWSRTLRFNAWAKGDDYSLIYITYPQREKGQRFLKRGREMWNYVPAIDRMIKIPPSMMMQSWMGSDLTNDDLVNAASIVKDYDHKILRKETLRDRECYVIEMIPHEEAPVVWGKVISWISTTDFLNLRNEYYDEAYELVNEEILDEIEDVGDRTIPTRYTVIPANEEGHQTIMKFEKIDFGEDMEERFFSIQNMKQMR</sequence>
<evidence type="ECO:0000313" key="3">
    <source>
        <dbReference type="EMBL" id="RCW29818.1"/>
    </source>
</evidence>
<gene>
    <name evidence="3" type="ORF">DFO77_12511</name>
</gene>
<dbReference type="CDD" id="cd16329">
    <property type="entry name" value="LolA_like"/>
    <property type="match status" value="1"/>
</dbReference>
<feature type="chain" id="PRO_5016678630" evidence="1">
    <location>
        <begin position="29"/>
        <end position="258"/>
    </location>
</feature>
<dbReference type="InterPro" id="IPR033399">
    <property type="entry name" value="TP_0789-like"/>
</dbReference>
<name>A0A368ULZ0_9BACT</name>
<dbReference type="Pfam" id="PF17131">
    <property type="entry name" value="LolA_like"/>
    <property type="match status" value="1"/>
</dbReference>
<dbReference type="Gene3D" id="2.50.20.10">
    <property type="entry name" value="Lipoprotein localisation LolA/LolB/LppX"/>
    <property type="match status" value="1"/>
</dbReference>
<dbReference type="RefSeq" id="WP_114437766.1">
    <property type="nucleotide sequence ID" value="NZ_QPIZ01000025.1"/>
</dbReference>
<dbReference type="PANTHER" id="PTHR37507:SF2">
    <property type="entry name" value="SPORULATION PROTEIN YDCC"/>
    <property type="match status" value="1"/>
</dbReference>
<evidence type="ECO:0000256" key="1">
    <source>
        <dbReference type="SAM" id="SignalP"/>
    </source>
</evidence>
<proteinExistence type="predicted"/>
<dbReference type="PANTHER" id="PTHR37507">
    <property type="entry name" value="SPORULATION PROTEIN YDCC"/>
    <property type="match status" value="1"/>
</dbReference>
<evidence type="ECO:0000313" key="4">
    <source>
        <dbReference type="Proteomes" id="UP000252733"/>
    </source>
</evidence>
<protein>
    <submittedName>
        <fullName evidence="3">Outer membrane lipoprotein-sorting protein</fullName>
    </submittedName>
</protein>
<feature type="signal peptide" evidence="1">
    <location>
        <begin position="1"/>
        <end position="28"/>
    </location>
</feature>
<keyword evidence="1" id="KW-0732">Signal</keyword>
<accession>A0A368ULZ0</accession>
<keyword evidence="4" id="KW-1185">Reference proteome</keyword>
<dbReference type="InterPro" id="IPR052944">
    <property type="entry name" value="Sporulation_related"/>
</dbReference>
<evidence type="ECO:0000259" key="2">
    <source>
        <dbReference type="Pfam" id="PF17131"/>
    </source>
</evidence>